<dbReference type="InterPro" id="IPR036187">
    <property type="entry name" value="DNA_mismatch_repair_MutS_sf"/>
</dbReference>
<dbReference type="GO" id="GO:0005524">
    <property type="term" value="F:ATP binding"/>
    <property type="evidence" value="ECO:0007669"/>
    <property type="project" value="UniProtKB-KW"/>
</dbReference>
<keyword evidence="2" id="KW-0547">Nucleotide-binding</keyword>
<dbReference type="SMART" id="SM00534">
    <property type="entry name" value="MUTSac"/>
    <property type="match status" value="1"/>
</dbReference>
<feature type="domain" description="DNA mismatch repair proteins mutS family" evidence="6">
    <location>
        <begin position="122"/>
        <end position="138"/>
    </location>
</feature>
<keyword evidence="4" id="KW-0238">DNA-binding</keyword>
<sequence>MVNPGTLFKHLDHCITASGKRLLRRWICHPLKDVTDINHRLNIVDGFIKHSGIISIIVGYLHRLPDLERLLGRVRSTVGSSSTLLLPFVGERVLKQRVIFICTFFVECSETASVLRNATKDSLVLLDELGRGTSTFDGYAIAYSVSMQSYLYFAILWKSQNFKSSEGRSQFSTLHEEWLKTLLDISKLSISGWNEDASDTLLCLWHEKFVPHCLRGSMKDELTTGSALTTASQPVSGAGIIHIRHQWQAFHGPITGRESSTTEPRDLRCPSSSRCDKSWKA</sequence>
<dbReference type="EMBL" id="AMZH03000050">
    <property type="protein sequence ID" value="RRT85867.1"/>
    <property type="molecule type" value="Genomic_DNA"/>
</dbReference>
<comment type="similarity">
    <text evidence="1">Belongs to the DNA mismatch repair MutS family.</text>
</comment>
<feature type="region of interest" description="Disordered" evidence="5">
    <location>
        <begin position="254"/>
        <end position="281"/>
    </location>
</feature>
<feature type="compositionally biased region" description="Basic and acidic residues" evidence="5">
    <location>
        <begin position="263"/>
        <end position="281"/>
    </location>
</feature>
<dbReference type="SMART" id="SM00533">
    <property type="entry name" value="MUTSd"/>
    <property type="match status" value="1"/>
</dbReference>
<dbReference type="InterPro" id="IPR045076">
    <property type="entry name" value="MutS"/>
</dbReference>
<dbReference type="GO" id="GO:0032301">
    <property type="term" value="C:MutSalpha complex"/>
    <property type="evidence" value="ECO:0007669"/>
    <property type="project" value="TreeGrafter"/>
</dbReference>
<evidence type="ECO:0000313" key="8">
    <source>
        <dbReference type="Proteomes" id="UP000287651"/>
    </source>
</evidence>
<dbReference type="PANTHER" id="PTHR11361">
    <property type="entry name" value="DNA MISMATCH REPAIR PROTEIN MUTS FAMILY MEMBER"/>
    <property type="match status" value="1"/>
</dbReference>
<dbReference type="InterPro" id="IPR027417">
    <property type="entry name" value="P-loop_NTPase"/>
</dbReference>
<dbReference type="Pfam" id="PF00488">
    <property type="entry name" value="MutS_V"/>
    <property type="match status" value="1"/>
</dbReference>
<name>A0A427BBL5_ENSVE</name>
<dbReference type="SUPFAM" id="SSF48334">
    <property type="entry name" value="DNA repair protein MutS, domain III"/>
    <property type="match status" value="1"/>
</dbReference>
<organism evidence="7 8">
    <name type="scientific">Ensete ventricosum</name>
    <name type="common">Abyssinian banana</name>
    <name type="synonym">Musa ensete</name>
    <dbReference type="NCBI Taxonomy" id="4639"/>
    <lineage>
        <taxon>Eukaryota</taxon>
        <taxon>Viridiplantae</taxon>
        <taxon>Streptophyta</taxon>
        <taxon>Embryophyta</taxon>
        <taxon>Tracheophyta</taxon>
        <taxon>Spermatophyta</taxon>
        <taxon>Magnoliopsida</taxon>
        <taxon>Liliopsida</taxon>
        <taxon>Zingiberales</taxon>
        <taxon>Musaceae</taxon>
        <taxon>Ensete</taxon>
    </lineage>
</organism>
<gene>
    <name evidence="7" type="ORF">B296_00002863</name>
</gene>
<evidence type="ECO:0000256" key="2">
    <source>
        <dbReference type="ARBA" id="ARBA00022741"/>
    </source>
</evidence>
<dbReference type="PANTHER" id="PTHR11361:SF148">
    <property type="entry name" value="DNA MISMATCH REPAIR PROTEIN MSH6"/>
    <property type="match status" value="1"/>
</dbReference>
<dbReference type="Gene3D" id="3.40.50.300">
    <property type="entry name" value="P-loop containing nucleotide triphosphate hydrolases"/>
    <property type="match status" value="1"/>
</dbReference>
<dbReference type="GO" id="GO:0006298">
    <property type="term" value="P:mismatch repair"/>
    <property type="evidence" value="ECO:0007669"/>
    <property type="project" value="InterPro"/>
</dbReference>
<evidence type="ECO:0000256" key="3">
    <source>
        <dbReference type="ARBA" id="ARBA00022840"/>
    </source>
</evidence>
<evidence type="ECO:0000313" key="7">
    <source>
        <dbReference type="EMBL" id="RRT85867.1"/>
    </source>
</evidence>
<accession>A0A427BBL5</accession>
<keyword evidence="3" id="KW-0067">ATP-binding</keyword>
<proteinExistence type="inferred from homology"/>
<dbReference type="Gene3D" id="1.10.1420.10">
    <property type="match status" value="1"/>
</dbReference>
<evidence type="ECO:0000256" key="5">
    <source>
        <dbReference type="SAM" id="MobiDB-lite"/>
    </source>
</evidence>
<dbReference type="InterPro" id="IPR000432">
    <property type="entry name" value="DNA_mismatch_repair_MutS_C"/>
</dbReference>
<reference evidence="7 8" key="1">
    <citation type="journal article" date="2014" name="Agronomy (Basel)">
        <title>A Draft Genome Sequence for Ensete ventricosum, the Drought-Tolerant Tree Against Hunger.</title>
        <authorList>
            <person name="Harrison J."/>
            <person name="Moore K.A."/>
            <person name="Paszkiewicz K."/>
            <person name="Jones T."/>
            <person name="Grant M."/>
            <person name="Ambacheew D."/>
            <person name="Muzemil S."/>
            <person name="Studholme D.J."/>
        </authorList>
    </citation>
    <scope>NUCLEOTIDE SEQUENCE [LARGE SCALE GENOMIC DNA]</scope>
</reference>
<protein>
    <recommendedName>
        <fullName evidence="6">DNA mismatch repair proteins mutS family domain-containing protein</fullName>
    </recommendedName>
</protein>
<dbReference type="GO" id="GO:0030983">
    <property type="term" value="F:mismatched DNA binding"/>
    <property type="evidence" value="ECO:0007669"/>
    <property type="project" value="InterPro"/>
</dbReference>
<evidence type="ECO:0000256" key="1">
    <source>
        <dbReference type="ARBA" id="ARBA00006271"/>
    </source>
</evidence>
<dbReference type="Pfam" id="PF05192">
    <property type="entry name" value="MutS_III"/>
    <property type="match status" value="1"/>
</dbReference>
<dbReference type="PROSITE" id="PS00486">
    <property type="entry name" value="DNA_MISMATCH_REPAIR_2"/>
    <property type="match status" value="1"/>
</dbReference>
<comment type="caution">
    <text evidence="7">The sequence shown here is derived from an EMBL/GenBank/DDBJ whole genome shotgun (WGS) entry which is preliminary data.</text>
</comment>
<dbReference type="GO" id="GO:0140664">
    <property type="term" value="F:ATP-dependent DNA damage sensor activity"/>
    <property type="evidence" value="ECO:0007669"/>
    <property type="project" value="InterPro"/>
</dbReference>
<evidence type="ECO:0000256" key="4">
    <source>
        <dbReference type="ARBA" id="ARBA00023125"/>
    </source>
</evidence>
<evidence type="ECO:0000259" key="6">
    <source>
        <dbReference type="PROSITE" id="PS00486"/>
    </source>
</evidence>
<dbReference type="AlphaFoldDB" id="A0A427BBL5"/>
<dbReference type="Proteomes" id="UP000287651">
    <property type="component" value="Unassembled WGS sequence"/>
</dbReference>
<dbReference type="InterPro" id="IPR007696">
    <property type="entry name" value="DNA_mismatch_repair_MutS_core"/>
</dbReference>